<evidence type="ECO:0000256" key="1">
    <source>
        <dbReference type="SAM" id="MobiDB-lite"/>
    </source>
</evidence>
<gene>
    <name evidence="2" type="ORF">AVDCRST_MAG84-5</name>
</gene>
<dbReference type="AlphaFoldDB" id="A0A6J4KA72"/>
<organism evidence="2">
    <name type="scientific">uncultured Microcoleus sp</name>
    <dbReference type="NCBI Taxonomy" id="259945"/>
    <lineage>
        <taxon>Bacteria</taxon>
        <taxon>Bacillati</taxon>
        <taxon>Cyanobacteriota</taxon>
        <taxon>Cyanophyceae</taxon>
        <taxon>Oscillatoriophycideae</taxon>
        <taxon>Oscillatoriales</taxon>
        <taxon>Microcoleaceae</taxon>
        <taxon>Microcoleus</taxon>
        <taxon>environmental samples</taxon>
    </lineage>
</organism>
<sequence>MAYLPIACTENDRPTQQNPTASSTTTCPLSEPATCCSRRKLQNPWHSAQRTAVRRSLQGNLEVRALIPKA</sequence>
<accession>A0A6J4KA72</accession>
<proteinExistence type="predicted"/>
<reference evidence="2" key="1">
    <citation type="submission" date="2020-02" db="EMBL/GenBank/DDBJ databases">
        <authorList>
            <person name="Meier V. D."/>
        </authorList>
    </citation>
    <scope>NUCLEOTIDE SEQUENCE</scope>
    <source>
        <strain evidence="2">AVDCRST_MAG84</strain>
    </source>
</reference>
<feature type="region of interest" description="Disordered" evidence="1">
    <location>
        <begin position="1"/>
        <end position="30"/>
    </location>
</feature>
<evidence type="ECO:0000313" key="2">
    <source>
        <dbReference type="EMBL" id="CAA9299541.1"/>
    </source>
</evidence>
<feature type="compositionally biased region" description="Polar residues" evidence="1">
    <location>
        <begin position="14"/>
        <end position="28"/>
    </location>
</feature>
<name>A0A6J4KA72_9CYAN</name>
<dbReference type="EMBL" id="CADCTZ010000001">
    <property type="protein sequence ID" value="CAA9299541.1"/>
    <property type="molecule type" value="Genomic_DNA"/>
</dbReference>
<protein>
    <submittedName>
        <fullName evidence="2">Uncharacterized protein</fullName>
    </submittedName>
</protein>